<reference evidence="4 5" key="1">
    <citation type="journal article" date="2016" name="Mol. Biol. Evol.">
        <title>Comparative Genomics of Early-Diverging Mushroom-Forming Fungi Provides Insights into the Origins of Lignocellulose Decay Capabilities.</title>
        <authorList>
            <person name="Nagy L.G."/>
            <person name="Riley R."/>
            <person name="Tritt A."/>
            <person name="Adam C."/>
            <person name="Daum C."/>
            <person name="Floudas D."/>
            <person name="Sun H."/>
            <person name="Yadav J.S."/>
            <person name="Pangilinan J."/>
            <person name="Larsson K.H."/>
            <person name="Matsuura K."/>
            <person name="Barry K."/>
            <person name="Labutti K."/>
            <person name="Kuo R."/>
            <person name="Ohm R.A."/>
            <person name="Bhattacharya S.S."/>
            <person name="Shirouzu T."/>
            <person name="Yoshinaga Y."/>
            <person name="Martin F.M."/>
            <person name="Grigoriev I.V."/>
            <person name="Hibbett D.S."/>
        </authorList>
    </citation>
    <scope>NUCLEOTIDE SEQUENCE [LARGE SCALE GENOMIC DNA]</scope>
    <source>
        <strain evidence="4 5">HHB12029</strain>
    </source>
</reference>
<dbReference type="STRING" id="1314781.A0A165L805"/>
<dbReference type="EMBL" id="KV425930">
    <property type="protein sequence ID" value="KZV97486.1"/>
    <property type="molecule type" value="Genomic_DNA"/>
</dbReference>
<evidence type="ECO:0000256" key="2">
    <source>
        <dbReference type="SAM" id="MobiDB-lite"/>
    </source>
</evidence>
<dbReference type="PANTHER" id="PTHR43173:SF37">
    <property type="entry name" value="ABC1 FAMILY PROTEIN C10F6.14C"/>
    <property type="match status" value="1"/>
</dbReference>
<accession>A0A165L805</accession>
<sequence length="587" mass="66751">MLARNSWRRALSTAAAAEISRGATRRWPRRVGRFLLGTTVVGGAVYVVDRQYQASAIARSIRTLSMGLIVSLDYKLNFNVENVEGIDALHARSAERLYDCITKNGGLYIKLGQAIGLQAAMLPPPYRRAFANIFDQAPTVPYSEVEQIFAKEFNGMSPDDLFDSFDRTPIASASIAQVHRARLNGQEVAVKVQKMAIAKQIEWDLWCYRVLLKMADWWFEMPIAFLSSYISEQITHETDFEREARNSTRAAKDFATDPWLAARVYVPKVNWDRTSRRVMTAEWIGDAHRLNDGEAIVRRGFNTKSIMDTVISALSAQTFVFGFVHCDPHPGNILIRPHPADKTKPQVVLIDHGLYVELPDKFRREYAELWRSIFVGDIRAVERTAKLWGIDPGSGDLFASSILLRPHRLKPKPRKPSEGKDGEEEKQLTPEEYKALMFQQQEAMKKRVKTFLQNEELIPRELIFIGRVQRMLQGNNQVLGSPSNRVNLTAKWSAIGCRVSLPPVSSIFTLGPKPLLSGIFELIVFRLSLSLIDLAFRFTRLQQWWRGQSSRRGSGFEDLLDRQVRDMARHQLGVDMDDESLDVLIQS</sequence>
<evidence type="ECO:0000259" key="3">
    <source>
        <dbReference type="Pfam" id="PF03109"/>
    </source>
</evidence>
<evidence type="ECO:0000313" key="5">
    <source>
        <dbReference type="Proteomes" id="UP000077266"/>
    </source>
</evidence>
<evidence type="ECO:0000313" key="4">
    <source>
        <dbReference type="EMBL" id="KZV97486.1"/>
    </source>
</evidence>
<dbReference type="InterPro" id="IPR011009">
    <property type="entry name" value="Kinase-like_dom_sf"/>
</dbReference>
<dbReference type="Pfam" id="PF03109">
    <property type="entry name" value="ABC1"/>
    <property type="match status" value="1"/>
</dbReference>
<dbReference type="InParanoid" id="A0A165L805"/>
<protein>
    <submittedName>
        <fullName evidence="4">ABC1-domain-containing protein</fullName>
    </submittedName>
</protein>
<dbReference type="Proteomes" id="UP000077266">
    <property type="component" value="Unassembled WGS sequence"/>
</dbReference>
<dbReference type="InterPro" id="IPR004147">
    <property type="entry name" value="ABC1_dom"/>
</dbReference>
<proteinExistence type="inferred from homology"/>
<comment type="similarity">
    <text evidence="1">Belongs to the protein kinase superfamily. ADCK protein kinase family.</text>
</comment>
<feature type="region of interest" description="Disordered" evidence="2">
    <location>
        <begin position="408"/>
        <end position="427"/>
    </location>
</feature>
<dbReference type="SUPFAM" id="SSF56112">
    <property type="entry name" value="Protein kinase-like (PK-like)"/>
    <property type="match status" value="1"/>
</dbReference>
<dbReference type="InterPro" id="IPR045307">
    <property type="entry name" value="ADCK1_dom"/>
</dbReference>
<name>A0A165L805_EXIGL</name>
<dbReference type="PANTHER" id="PTHR43173">
    <property type="entry name" value="ABC1 FAMILY PROTEIN"/>
    <property type="match status" value="1"/>
</dbReference>
<dbReference type="InterPro" id="IPR051130">
    <property type="entry name" value="Mito_struct-func_regulator"/>
</dbReference>
<feature type="domain" description="ABC1 atypical kinase-like" evidence="3">
    <location>
        <begin position="134"/>
        <end position="382"/>
    </location>
</feature>
<evidence type="ECO:0000256" key="1">
    <source>
        <dbReference type="ARBA" id="ARBA00009670"/>
    </source>
</evidence>
<dbReference type="OrthoDB" id="427480at2759"/>
<dbReference type="AlphaFoldDB" id="A0A165L805"/>
<feature type="compositionally biased region" description="Basic and acidic residues" evidence="2">
    <location>
        <begin position="415"/>
        <end position="427"/>
    </location>
</feature>
<organism evidence="4 5">
    <name type="scientific">Exidia glandulosa HHB12029</name>
    <dbReference type="NCBI Taxonomy" id="1314781"/>
    <lineage>
        <taxon>Eukaryota</taxon>
        <taxon>Fungi</taxon>
        <taxon>Dikarya</taxon>
        <taxon>Basidiomycota</taxon>
        <taxon>Agaricomycotina</taxon>
        <taxon>Agaricomycetes</taxon>
        <taxon>Auriculariales</taxon>
        <taxon>Exidiaceae</taxon>
        <taxon>Exidia</taxon>
    </lineage>
</organism>
<dbReference type="CDD" id="cd13969">
    <property type="entry name" value="ADCK1-like"/>
    <property type="match status" value="1"/>
</dbReference>
<keyword evidence="5" id="KW-1185">Reference proteome</keyword>
<gene>
    <name evidence="4" type="ORF">EXIGLDRAFT_367758</name>
</gene>